<dbReference type="PROSITE" id="PS51206">
    <property type="entry name" value="SF3_HELICASE_1"/>
    <property type="match status" value="1"/>
</dbReference>
<dbReference type="Gene3D" id="3.90.580.10">
    <property type="entry name" value="Zinc finger, CHC2-type domain"/>
    <property type="match status" value="1"/>
</dbReference>
<dbReference type="InterPro" id="IPR027417">
    <property type="entry name" value="P-loop_NTPase"/>
</dbReference>
<evidence type="ECO:0000259" key="5">
    <source>
        <dbReference type="PROSITE" id="PS51206"/>
    </source>
</evidence>
<dbReference type="Pfam" id="PF19263">
    <property type="entry name" value="DUF5906"/>
    <property type="match status" value="1"/>
</dbReference>
<evidence type="ECO:0000256" key="3">
    <source>
        <dbReference type="ARBA" id="ARBA00022806"/>
    </source>
</evidence>
<keyword evidence="7" id="KW-1185">Reference proteome</keyword>
<dbReference type="EMBL" id="CP002582">
    <property type="protein sequence ID" value="ADZ83134.1"/>
    <property type="molecule type" value="Genomic_DNA"/>
</dbReference>
<dbReference type="GO" id="GO:0004386">
    <property type="term" value="F:helicase activity"/>
    <property type="evidence" value="ECO:0007669"/>
    <property type="project" value="UniProtKB-KW"/>
</dbReference>
<dbReference type="Gene3D" id="3.40.1360.10">
    <property type="match status" value="1"/>
</dbReference>
<dbReference type="eggNOG" id="COG3378">
    <property type="taxonomic scope" value="Bacteria"/>
</dbReference>
<dbReference type="GO" id="GO:0006260">
    <property type="term" value="P:DNA replication"/>
    <property type="evidence" value="ECO:0007669"/>
    <property type="project" value="InterPro"/>
</dbReference>
<dbReference type="NCBIfam" id="TIGR01613">
    <property type="entry name" value="primase_Cterm"/>
    <property type="match status" value="1"/>
</dbReference>
<dbReference type="KEGG" id="cle:Clole_1408"/>
<dbReference type="InterPro" id="IPR014818">
    <property type="entry name" value="Phage/plasmid_primase_P4_C"/>
</dbReference>
<dbReference type="eggNOG" id="COG0358">
    <property type="taxonomic scope" value="Bacteria"/>
</dbReference>
<evidence type="ECO:0000313" key="7">
    <source>
        <dbReference type="Proteomes" id="UP000008467"/>
    </source>
</evidence>
<dbReference type="GO" id="GO:0008270">
    <property type="term" value="F:zinc ion binding"/>
    <property type="evidence" value="ECO:0007669"/>
    <property type="project" value="InterPro"/>
</dbReference>
<dbReference type="InterPro" id="IPR034154">
    <property type="entry name" value="TOPRIM_DnaG/twinkle"/>
</dbReference>
<dbReference type="InterPro" id="IPR051620">
    <property type="entry name" value="ORF904-like_C"/>
</dbReference>
<dbReference type="GO" id="GO:0003677">
    <property type="term" value="F:DNA binding"/>
    <property type="evidence" value="ECO:0007669"/>
    <property type="project" value="InterPro"/>
</dbReference>
<proteinExistence type="predicted"/>
<keyword evidence="4" id="KW-0067">ATP-binding</keyword>
<dbReference type="Pfam" id="PF08706">
    <property type="entry name" value="D5_N"/>
    <property type="match status" value="1"/>
</dbReference>
<dbReference type="CDD" id="cd01029">
    <property type="entry name" value="TOPRIM_primases"/>
    <property type="match status" value="1"/>
</dbReference>
<sequence>MRLEELLYRFEKVKSNGERSYICCCPAHRDKEPSLSIKETDERILLHCHTGCSTEMVMTAIGLELKDLFKQNNTHTLTWREKVRVWHDPKKGELKLEALYPYYDDESQHVLYYKARYENKEIRHFRIKENEVIWKNVFSSVDKTLYNKSVFDKAIKLQQPIYYVEGEKDVHTMQNLGLLATTAGGATAWNKVFSKYFENLDVVILQDNDEAGEQLTRQICADIASVAKTIKVVIPSKKPHGDVTDYLEEGHTKYELLQLVEQVEKQKLLSEPYKNYRLDDTDNAQTMADMFRSKLCFAYDVNKWYLYNGVKWEEDRVDGVRLLANEMIDRMSNDFALILGNMEEGKERKKQAVLYQNHLKSCRSHRGKTSILNETKHLLPIVSTTFNSRRDVINTPTGTYLIHDKEVRPHCYKDYLSQATQVSVVEDAKAPTWERFINEIFLGDQELIRYVQKAIGYSLTGFTREQCMFIGYGDGANGKGVFKDILSYIFDDYVKCPQAETISQIRQGSEASPDIINLMDARLVVCVESNKGVRFNEGLIKQLTGEDKVTARRLYCEPMSFMPQFKLWLFTNHMPEVVGTDKGIWRRLKVIPFKLDLPEHKKDRQLKDKLMKEVEGILWWCIEGIHLYLEEGLKEPEAIIELVHEFKEESDTLGLFLRECTINKVGSKVQAKDLYTRYVEWCRANNEVPDNKTRFGLDMKKRITKENDGRHVFYKDIALLLSVSQFVSV</sequence>
<dbReference type="HOGENOM" id="CLU_018483_0_0_9"/>
<protein>
    <submittedName>
        <fullName evidence="6">Phage/plasmid primase, P4 family</fullName>
    </submittedName>
</protein>
<dbReference type="SMART" id="SM00885">
    <property type="entry name" value="D5_N"/>
    <property type="match status" value="1"/>
</dbReference>
<dbReference type="AlphaFoldDB" id="F2JIA6"/>
<keyword evidence="3" id="KW-0347">Helicase</keyword>
<dbReference type="SUPFAM" id="SSF56731">
    <property type="entry name" value="DNA primase core"/>
    <property type="match status" value="1"/>
</dbReference>
<keyword evidence="2" id="KW-0378">Hydrolase</keyword>
<name>F2JIA6_CELLD</name>
<dbReference type="GO" id="GO:0005524">
    <property type="term" value="F:ATP binding"/>
    <property type="evidence" value="ECO:0007669"/>
    <property type="project" value="UniProtKB-KW"/>
</dbReference>
<dbReference type="PANTHER" id="PTHR35372:SF2">
    <property type="entry name" value="SF3 HELICASE DOMAIN-CONTAINING PROTEIN"/>
    <property type="match status" value="1"/>
</dbReference>
<dbReference type="InterPro" id="IPR045455">
    <property type="entry name" value="NrS-1_pol-like_helicase"/>
</dbReference>
<dbReference type="Pfam" id="PF03288">
    <property type="entry name" value="Pox_D5"/>
    <property type="match status" value="1"/>
</dbReference>
<dbReference type="InterPro" id="IPR036977">
    <property type="entry name" value="DNA_primase_Znf_CHC2"/>
</dbReference>
<gene>
    <name evidence="6" type="ordered locus">Clole_1408</name>
</gene>
<dbReference type="GO" id="GO:0016787">
    <property type="term" value="F:hydrolase activity"/>
    <property type="evidence" value="ECO:0007669"/>
    <property type="project" value="UniProtKB-KW"/>
</dbReference>
<dbReference type="PANTHER" id="PTHR35372">
    <property type="entry name" value="ATP BINDING PROTEIN-RELATED"/>
    <property type="match status" value="1"/>
</dbReference>
<dbReference type="STRING" id="642492.Clole_1408"/>
<keyword evidence="1" id="KW-0547">Nucleotide-binding</keyword>
<accession>F2JIA6</accession>
<evidence type="ECO:0000256" key="2">
    <source>
        <dbReference type="ARBA" id="ARBA00022801"/>
    </source>
</evidence>
<organism evidence="6 7">
    <name type="scientific">Cellulosilyticum lentocellum (strain ATCC 49066 / DSM 5427 / NCIMB 11756 / RHM5)</name>
    <name type="common">Clostridium lentocellum</name>
    <dbReference type="NCBI Taxonomy" id="642492"/>
    <lineage>
        <taxon>Bacteria</taxon>
        <taxon>Bacillati</taxon>
        <taxon>Bacillota</taxon>
        <taxon>Clostridia</taxon>
        <taxon>Lachnospirales</taxon>
        <taxon>Cellulosilyticaceae</taxon>
        <taxon>Cellulosilyticum</taxon>
    </lineage>
</organism>
<dbReference type="InterPro" id="IPR004968">
    <property type="entry name" value="DNA_primase/NTPase_C"/>
</dbReference>
<reference evidence="6 7" key="1">
    <citation type="journal article" date="2011" name="J. Bacteriol.">
        <title>Complete genome sequence of the cellulose-degrading bacterium Cellulosilyticum lentocellum.</title>
        <authorList>
            <consortium name="US DOE Joint Genome Institute"/>
            <person name="Miller D.A."/>
            <person name="Suen G."/>
            <person name="Bruce D."/>
            <person name="Copeland A."/>
            <person name="Cheng J.F."/>
            <person name="Detter C."/>
            <person name="Goodwin L.A."/>
            <person name="Han C.S."/>
            <person name="Hauser L.J."/>
            <person name="Land M.L."/>
            <person name="Lapidus A."/>
            <person name="Lucas S."/>
            <person name="Meincke L."/>
            <person name="Pitluck S."/>
            <person name="Tapia R."/>
            <person name="Teshima H."/>
            <person name="Woyke T."/>
            <person name="Fox B.G."/>
            <person name="Angert E.R."/>
            <person name="Currie C.R."/>
        </authorList>
    </citation>
    <scope>NUCLEOTIDE SEQUENCE [LARGE SCALE GENOMIC DNA]</scope>
    <source>
        <strain evidence="7">ATCC 49066 / DSM 5427 / NCIMB 11756 / RHM5</strain>
    </source>
</reference>
<dbReference type="InterPro" id="IPR006500">
    <property type="entry name" value="Helicase_put_C_phage/plasmid"/>
</dbReference>
<evidence type="ECO:0000256" key="4">
    <source>
        <dbReference type="ARBA" id="ARBA00022840"/>
    </source>
</evidence>
<evidence type="ECO:0000256" key="1">
    <source>
        <dbReference type="ARBA" id="ARBA00022741"/>
    </source>
</evidence>
<dbReference type="Gene3D" id="3.40.50.300">
    <property type="entry name" value="P-loop containing nucleotide triphosphate hydrolases"/>
    <property type="match status" value="1"/>
</dbReference>
<dbReference type="RefSeq" id="WP_013656433.1">
    <property type="nucleotide sequence ID" value="NC_015275.1"/>
</dbReference>
<dbReference type="InterPro" id="IPR014015">
    <property type="entry name" value="Helicase_SF3_DNA-vir"/>
</dbReference>
<feature type="domain" description="SF3 helicase" evidence="5">
    <location>
        <begin position="446"/>
        <end position="606"/>
    </location>
</feature>
<dbReference type="Proteomes" id="UP000008467">
    <property type="component" value="Chromosome"/>
</dbReference>
<evidence type="ECO:0000313" key="6">
    <source>
        <dbReference type="EMBL" id="ADZ83134.1"/>
    </source>
</evidence>